<evidence type="ECO:0000313" key="2">
    <source>
        <dbReference type="EMBL" id="MDP9822274.1"/>
    </source>
</evidence>
<dbReference type="EC" id="3.1.1.17" evidence="2"/>
<evidence type="ECO:0000259" key="1">
    <source>
        <dbReference type="Pfam" id="PF08450"/>
    </source>
</evidence>
<dbReference type="Pfam" id="PF08450">
    <property type="entry name" value="SGL"/>
    <property type="match status" value="1"/>
</dbReference>
<sequence length="273" mass="27851">MSARVVVDGLGFTEGPVALPDGRVALTSISHGCVYVVDPRNTASLQKFVTGGGPNGLAAGDDGALYVAQNGGIWGAPTKVPAGVQVIRDGRVEHLVEGMGAPNDLVVGPDGRLWVTDTVAEVVWSDPGSGGPGQVHVVDPHSGTARCVLDEGPVFTNGLAFDASGARLLLTATRSAVLWAYDVTDAGLAGPRQLVTFDGGSPDGMERAANGRFWVALLGADRLDLVDPEDGVVGAVPLPSGSLPTNVCRDHDGSGLFVTAGHAGALLHVRLGR</sequence>
<gene>
    <name evidence="2" type="ORF">J2S59_002083</name>
</gene>
<dbReference type="EMBL" id="JAUSQM010000001">
    <property type="protein sequence ID" value="MDP9822274.1"/>
    <property type="molecule type" value="Genomic_DNA"/>
</dbReference>
<reference evidence="2 3" key="1">
    <citation type="submission" date="2023-07" db="EMBL/GenBank/DDBJ databases">
        <title>Sequencing the genomes of 1000 actinobacteria strains.</title>
        <authorList>
            <person name="Klenk H.-P."/>
        </authorList>
    </citation>
    <scope>NUCLEOTIDE SEQUENCE [LARGE SCALE GENOMIC DNA]</scope>
    <source>
        <strain evidence="2 3">GD13</strain>
    </source>
</reference>
<keyword evidence="2" id="KW-0378">Hydrolase</keyword>
<protein>
    <submittedName>
        <fullName evidence="2">Gluconolactonase</fullName>
        <ecNumber evidence="2">3.1.1.17</ecNumber>
    </submittedName>
</protein>
<evidence type="ECO:0000313" key="3">
    <source>
        <dbReference type="Proteomes" id="UP001240447"/>
    </source>
</evidence>
<dbReference type="InterPro" id="IPR013658">
    <property type="entry name" value="SGL"/>
</dbReference>
<dbReference type="Gene3D" id="2.120.10.30">
    <property type="entry name" value="TolB, C-terminal domain"/>
    <property type="match status" value="1"/>
</dbReference>
<feature type="domain" description="SMP-30/Gluconolactonase/LRE-like region" evidence="1">
    <location>
        <begin position="12"/>
        <end position="261"/>
    </location>
</feature>
<dbReference type="InterPro" id="IPR051262">
    <property type="entry name" value="SMP-30/CGR1_Lactonase"/>
</dbReference>
<organism evidence="2 3">
    <name type="scientific">Nocardioides massiliensis</name>
    <dbReference type="NCBI Taxonomy" id="1325935"/>
    <lineage>
        <taxon>Bacteria</taxon>
        <taxon>Bacillati</taxon>
        <taxon>Actinomycetota</taxon>
        <taxon>Actinomycetes</taxon>
        <taxon>Propionibacteriales</taxon>
        <taxon>Nocardioidaceae</taxon>
        <taxon>Nocardioides</taxon>
    </lineage>
</organism>
<dbReference type="RefSeq" id="WP_068124941.1">
    <property type="nucleotide sequence ID" value="NZ_CCXJ01000783.2"/>
</dbReference>
<dbReference type="Proteomes" id="UP001240447">
    <property type="component" value="Unassembled WGS sequence"/>
</dbReference>
<dbReference type="GO" id="GO:0004341">
    <property type="term" value="F:gluconolactonase activity"/>
    <property type="evidence" value="ECO:0007669"/>
    <property type="project" value="UniProtKB-EC"/>
</dbReference>
<keyword evidence="3" id="KW-1185">Reference proteome</keyword>
<dbReference type="SUPFAM" id="SSF63829">
    <property type="entry name" value="Calcium-dependent phosphotriesterase"/>
    <property type="match status" value="1"/>
</dbReference>
<proteinExistence type="predicted"/>
<accession>A0ABT9NPC4</accession>
<dbReference type="PANTHER" id="PTHR47572">
    <property type="entry name" value="LIPOPROTEIN-RELATED"/>
    <property type="match status" value="1"/>
</dbReference>
<dbReference type="InterPro" id="IPR011042">
    <property type="entry name" value="6-blade_b-propeller_TolB-like"/>
</dbReference>
<comment type="caution">
    <text evidence="2">The sequence shown here is derived from an EMBL/GenBank/DDBJ whole genome shotgun (WGS) entry which is preliminary data.</text>
</comment>
<name>A0ABT9NPC4_9ACTN</name>
<dbReference type="PANTHER" id="PTHR47572:SF5">
    <property type="entry name" value="BLR2277 PROTEIN"/>
    <property type="match status" value="1"/>
</dbReference>